<organism evidence="1 2">
    <name type="scientific">Hygrophoropsis aurantiaca</name>
    <dbReference type="NCBI Taxonomy" id="72124"/>
    <lineage>
        <taxon>Eukaryota</taxon>
        <taxon>Fungi</taxon>
        <taxon>Dikarya</taxon>
        <taxon>Basidiomycota</taxon>
        <taxon>Agaricomycotina</taxon>
        <taxon>Agaricomycetes</taxon>
        <taxon>Agaricomycetidae</taxon>
        <taxon>Boletales</taxon>
        <taxon>Coniophorineae</taxon>
        <taxon>Hygrophoropsidaceae</taxon>
        <taxon>Hygrophoropsis</taxon>
    </lineage>
</organism>
<keyword evidence="2" id="KW-1185">Reference proteome</keyword>
<gene>
    <name evidence="1" type="ORF">BJ138DRAFT_460053</name>
</gene>
<proteinExistence type="predicted"/>
<dbReference type="Proteomes" id="UP000790377">
    <property type="component" value="Unassembled WGS sequence"/>
</dbReference>
<reference evidence="1" key="1">
    <citation type="journal article" date="2021" name="New Phytol.">
        <title>Evolutionary innovations through gain and loss of genes in the ectomycorrhizal Boletales.</title>
        <authorList>
            <person name="Wu G."/>
            <person name="Miyauchi S."/>
            <person name="Morin E."/>
            <person name="Kuo A."/>
            <person name="Drula E."/>
            <person name="Varga T."/>
            <person name="Kohler A."/>
            <person name="Feng B."/>
            <person name="Cao Y."/>
            <person name="Lipzen A."/>
            <person name="Daum C."/>
            <person name="Hundley H."/>
            <person name="Pangilinan J."/>
            <person name="Johnson J."/>
            <person name="Barry K."/>
            <person name="LaButti K."/>
            <person name="Ng V."/>
            <person name="Ahrendt S."/>
            <person name="Min B."/>
            <person name="Choi I.G."/>
            <person name="Park H."/>
            <person name="Plett J.M."/>
            <person name="Magnuson J."/>
            <person name="Spatafora J.W."/>
            <person name="Nagy L.G."/>
            <person name="Henrissat B."/>
            <person name="Grigoriev I.V."/>
            <person name="Yang Z.L."/>
            <person name="Xu J."/>
            <person name="Martin F.M."/>
        </authorList>
    </citation>
    <scope>NUCLEOTIDE SEQUENCE</scope>
    <source>
        <strain evidence="1">ATCC 28755</strain>
    </source>
</reference>
<evidence type="ECO:0000313" key="2">
    <source>
        <dbReference type="Proteomes" id="UP000790377"/>
    </source>
</evidence>
<accession>A0ACB8A2X0</accession>
<dbReference type="EMBL" id="MU267886">
    <property type="protein sequence ID" value="KAH7907640.1"/>
    <property type="molecule type" value="Genomic_DNA"/>
</dbReference>
<name>A0ACB8A2X0_9AGAM</name>
<protein>
    <submittedName>
        <fullName evidence="1">Fungal hydrophobin</fullName>
    </submittedName>
</protein>
<sequence>MIASRILALLPFAIAVLAGGSTTQCNTGSAKCCNSTQTVQQAQKSGLLASLGLNVGDVTGLIGVDCTPISVVGVGSGCTANQEPVCCSDNTVNGVANVGCSPINVNL</sequence>
<evidence type="ECO:0000313" key="1">
    <source>
        <dbReference type="EMBL" id="KAH7907640.1"/>
    </source>
</evidence>
<comment type="caution">
    <text evidence="1">The sequence shown here is derived from an EMBL/GenBank/DDBJ whole genome shotgun (WGS) entry which is preliminary data.</text>
</comment>